<organism evidence="19 20">
    <name type="scientific">Leptonychotes weddellii</name>
    <name type="common">Weddell seal</name>
    <name type="synonym">Otaria weddellii</name>
    <dbReference type="NCBI Taxonomy" id="9713"/>
    <lineage>
        <taxon>Eukaryota</taxon>
        <taxon>Metazoa</taxon>
        <taxon>Chordata</taxon>
        <taxon>Craniata</taxon>
        <taxon>Vertebrata</taxon>
        <taxon>Euteleostomi</taxon>
        <taxon>Mammalia</taxon>
        <taxon>Eutheria</taxon>
        <taxon>Laurasiatheria</taxon>
        <taxon>Carnivora</taxon>
        <taxon>Caniformia</taxon>
        <taxon>Pinnipedia</taxon>
        <taxon>Phocidae</taxon>
        <taxon>Monachinae</taxon>
        <taxon>Lobodontini</taxon>
        <taxon>Leptonychotes</taxon>
    </lineage>
</organism>
<feature type="transmembrane region" description="Helical" evidence="17">
    <location>
        <begin position="38"/>
        <end position="57"/>
    </location>
</feature>
<feature type="region of interest" description="Disordered" evidence="16">
    <location>
        <begin position="582"/>
        <end position="612"/>
    </location>
</feature>
<evidence type="ECO:0000313" key="20">
    <source>
        <dbReference type="RefSeq" id="XP_030891379.1"/>
    </source>
</evidence>
<feature type="non-terminal residue" evidence="20">
    <location>
        <position position="729"/>
    </location>
</feature>
<feature type="domain" description="Ion transport" evidence="18">
    <location>
        <begin position="642"/>
        <end position="727"/>
    </location>
</feature>
<gene>
    <name evidence="20" type="primary">LOC115943239</name>
</gene>
<evidence type="ECO:0000256" key="8">
    <source>
        <dbReference type="ARBA" id="ARBA00022989"/>
    </source>
</evidence>
<dbReference type="Pfam" id="PF00520">
    <property type="entry name" value="Ion_trans"/>
    <property type="match status" value="2"/>
</dbReference>
<dbReference type="Gene3D" id="1.20.120.350">
    <property type="entry name" value="Voltage-gated potassium channels. Chain C"/>
    <property type="match status" value="2"/>
</dbReference>
<evidence type="ECO:0000256" key="7">
    <source>
        <dbReference type="ARBA" id="ARBA00022882"/>
    </source>
</evidence>
<dbReference type="RefSeq" id="XP_030891379.1">
    <property type="nucleotide sequence ID" value="XM_031035519.1"/>
</dbReference>
<evidence type="ECO:0000256" key="11">
    <source>
        <dbReference type="ARBA" id="ARBA00023157"/>
    </source>
</evidence>
<feature type="domain" description="Ion transport" evidence="18">
    <location>
        <begin position="1"/>
        <end position="258"/>
    </location>
</feature>
<evidence type="ECO:0000256" key="4">
    <source>
        <dbReference type="ARBA" id="ARBA00022673"/>
    </source>
</evidence>
<accession>A0A7F8RDZ8</accession>
<evidence type="ECO:0000256" key="16">
    <source>
        <dbReference type="SAM" id="MobiDB-lite"/>
    </source>
</evidence>
<proteinExistence type="inferred from homology"/>
<dbReference type="Proteomes" id="UP000245341">
    <property type="component" value="Unplaced"/>
</dbReference>
<feature type="compositionally biased region" description="Basic residues" evidence="16">
    <location>
        <begin position="404"/>
        <end position="417"/>
    </location>
</feature>
<dbReference type="InterPro" id="IPR002077">
    <property type="entry name" value="VDCCAlpha1"/>
</dbReference>
<keyword evidence="7 15" id="KW-0851">Voltage-gated channel</keyword>
<feature type="compositionally biased region" description="Basic and acidic residues" evidence="16">
    <location>
        <begin position="582"/>
        <end position="593"/>
    </location>
</feature>
<feature type="transmembrane region" description="Helical" evidence="17">
    <location>
        <begin position="128"/>
        <end position="147"/>
    </location>
</feature>
<feature type="transmembrane region" description="Helical" evidence="17">
    <location>
        <begin position="69"/>
        <end position="87"/>
    </location>
</feature>
<evidence type="ECO:0000256" key="12">
    <source>
        <dbReference type="ARBA" id="ARBA00023303"/>
    </source>
</evidence>
<evidence type="ECO:0000256" key="3">
    <source>
        <dbReference type="ARBA" id="ARBA00022568"/>
    </source>
</evidence>
<dbReference type="InterPro" id="IPR027359">
    <property type="entry name" value="Volt_channel_dom_sf"/>
</dbReference>
<dbReference type="PRINTS" id="PR00167">
    <property type="entry name" value="CACHANNEL"/>
</dbReference>
<evidence type="ECO:0000256" key="2">
    <source>
        <dbReference type="ARBA" id="ARBA00022448"/>
    </source>
</evidence>
<dbReference type="KEGG" id="lww:115943239"/>
<feature type="binding site" evidence="14">
    <location>
        <position position="216"/>
    </location>
    <ligand>
        <name>Ca(2+)</name>
        <dbReference type="ChEBI" id="CHEBI:29108"/>
    </ligand>
</feature>
<evidence type="ECO:0000259" key="18">
    <source>
        <dbReference type="Pfam" id="PF00520"/>
    </source>
</evidence>
<feature type="compositionally biased region" description="Low complexity" evidence="16">
    <location>
        <begin position="424"/>
        <end position="436"/>
    </location>
</feature>
<feature type="region of interest" description="Disordered" evidence="16">
    <location>
        <begin position="342"/>
        <end position="491"/>
    </location>
</feature>
<dbReference type="FunFam" id="1.20.120.350:FF:000011">
    <property type="entry name" value="Voltage-dependent N-type calcium channel subunit alpha"/>
    <property type="match status" value="1"/>
</dbReference>
<keyword evidence="4 15" id="KW-0107">Calcium channel</keyword>
<evidence type="ECO:0000256" key="1">
    <source>
        <dbReference type="ARBA" id="ARBA00004141"/>
    </source>
</evidence>
<evidence type="ECO:0000256" key="17">
    <source>
        <dbReference type="SAM" id="Phobius"/>
    </source>
</evidence>
<dbReference type="InterPro" id="IPR005821">
    <property type="entry name" value="Ion_trans_dom"/>
</dbReference>
<dbReference type="PANTHER" id="PTHR45628:SF5">
    <property type="entry name" value="VOLTAGE-DEPENDENT R-TYPE CALCIUM CHANNEL SUBUNIT ALPHA-1E"/>
    <property type="match status" value="1"/>
</dbReference>
<keyword evidence="2" id="KW-0813">Transport</keyword>
<keyword evidence="5 17" id="KW-0812">Transmembrane</keyword>
<dbReference type="GO" id="GO:0005891">
    <property type="term" value="C:voltage-gated calcium channel complex"/>
    <property type="evidence" value="ECO:0007669"/>
    <property type="project" value="InterPro"/>
</dbReference>
<dbReference type="InterPro" id="IPR050599">
    <property type="entry name" value="VDCC_alpha-1_subunit"/>
</dbReference>
<dbReference type="PRINTS" id="PR01633">
    <property type="entry name" value="RVDCCALPHA1"/>
</dbReference>
<name>A0A7F8RDZ8_LEPWE</name>
<protein>
    <recommendedName>
        <fullName evidence="15">Voltage-dependent R-type calcium channel subunit alpha</fullName>
    </recommendedName>
</protein>
<dbReference type="GO" id="GO:0008331">
    <property type="term" value="F:high voltage-gated calcium channel activity"/>
    <property type="evidence" value="ECO:0007669"/>
    <property type="project" value="TreeGrafter"/>
</dbReference>
<feature type="transmembrane region" description="Helical" evidence="17">
    <location>
        <begin position="235"/>
        <end position="257"/>
    </location>
</feature>
<feature type="transmembrane region" description="Helical" evidence="17">
    <location>
        <begin position="641"/>
        <end position="660"/>
    </location>
</feature>
<keyword evidence="6 14" id="KW-0106">Calcium</keyword>
<feature type="compositionally biased region" description="Basic and acidic residues" evidence="16">
    <location>
        <begin position="601"/>
        <end position="612"/>
    </location>
</feature>
<dbReference type="SUPFAM" id="SSF81324">
    <property type="entry name" value="Voltage-gated potassium channels"/>
    <property type="match status" value="2"/>
</dbReference>
<evidence type="ECO:0000256" key="10">
    <source>
        <dbReference type="ARBA" id="ARBA00023136"/>
    </source>
</evidence>
<keyword evidence="14" id="KW-0479">Metal-binding</keyword>
<keyword evidence="12" id="KW-0407">Ion channel</keyword>
<dbReference type="GO" id="GO:0098703">
    <property type="term" value="P:calcium ion import across plasma membrane"/>
    <property type="evidence" value="ECO:0007669"/>
    <property type="project" value="TreeGrafter"/>
</dbReference>
<dbReference type="GO" id="GO:0007268">
    <property type="term" value="P:chemical synaptic transmission"/>
    <property type="evidence" value="ECO:0007669"/>
    <property type="project" value="TreeGrafter"/>
</dbReference>
<dbReference type="GO" id="GO:0043025">
    <property type="term" value="C:neuronal cell body"/>
    <property type="evidence" value="ECO:0007669"/>
    <property type="project" value="TreeGrafter"/>
</dbReference>
<comment type="catalytic activity">
    <reaction evidence="13">
        <text>Ca(2+)(in) = Ca(2+)(out)</text>
        <dbReference type="Rhea" id="RHEA:29671"/>
        <dbReference type="ChEBI" id="CHEBI:29108"/>
    </reaction>
</comment>
<dbReference type="GO" id="GO:0045202">
    <property type="term" value="C:synapse"/>
    <property type="evidence" value="ECO:0007669"/>
    <property type="project" value="GOC"/>
</dbReference>
<dbReference type="OrthoDB" id="431720at2759"/>
<evidence type="ECO:0000256" key="15">
    <source>
        <dbReference type="RuleBase" id="RU003808"/>
    </source>
</evidence>
<dbReference type="PANTHER" id="PTHR45628">
    <property type="entry name" value="VOLTAGE-DEPENDENT CALCIUM CHANNEL TYPE A SUBUNIT ALPHA-1"/>
    <property type="match status" value="1"/>
</dbReference>
<evidence type="ECO:0000256" key="6">
    <source>
        <dbReference type="ARBA" id="ARBA00022837"/>
    </source>
</evidence>
<keyword evidence="9" id="KW-0406">Ion transport</keyword>
<dbReference type="GO" id="GO:0046872">
    <property type="term" value="F:metal ion binding"/>
    <property type="evidence" value="ECO:0007669"/>
    <property type="project" value="UniProtKB-KW"/>
</dbReference>
<evidence type="ECO:0000256" key="9">
    <source>
        <dbReference type="ARBA" id="ARBA00023065"/>
    </source>
</evidence>
<feature type="transmembrane region" description="Helical" evidence="17">
    <location>
        <begin position="710"/>
        <end position="728"/>
    </location>
</feature>
<keyword evidence="3 15" id="KW-0109">Calcium transport</keyword>
<comment type="subcellular location">
    <subcellularLocation>
        <location evidence="1 15">Membrane</location>
        <topology evidence="1 15">Multi-pass membrane protein</topology>
    </subcellularLocation>
</comment>
<dbReference type="InterPro" id="IPR005449">
    <property type="entry name" value="VDCC_R_a1su"/>
</dbReference>
<evidence type="ECO:0000256" key="5">
    <source>
        <dbReference type="ARBA" id="ARBA00022692"/>
    </source>
</evidence>
<dbReference type="AlphaFoldDB" id="A0A7F8RDZ8"/>
<keyword evidence="10 17" id="KW-0472">Membrane</keyword>
<sequence length="729" mass="81117">MILATIIANCIVLALEQHLPEDDKTPMSRRLEKTEPYFIGIFCFEAGIKIVALGFIFHKGSYLRNGWNVMDFIVVLSGILATAGTHFNTHVDLRTLRAVRVLRPLKLVSGIPSLQIVLKSIMKAMVPLLQIGLLLFFAILMFAIIGLEFYSGKLHRACFTNNSGILEGFDPPHPCGVQGCPAGYECRDWIGPNDGITQFDNILFAVLTVFQCITMEGWTTVLYNTNDALGATWNWLYFIPLIIIGSFFVLNLVLGVLSGRERRRRHHMSVWEQRTSQLRRHMQMSSQEALNKEEAPPMNPLNPLNPLSPLNPLNAHPSLYRRPRPVEGLGLGLEKCEEERISRGGSLKGDGGDLSSALDDQRSPLSLGKREPPWLARPCHGNCDPTQPEAGGGETVVTFEDRARHRQSQRRSRHRRVRTEGRELSSTSRSRSASQERSLDEAVPPKEEDCEPRGSHAAKEPTIQEEERGQNLRRTNSLMVPRGSGLAGALDEDNMPLVLPQLELEVGKDMVLTEQEAEGSSERALLGDVQLDMGRAISQSEPDLSCATNIDKATTASTSVTVAIPDVGPLVDSTVVHISNKADGEASPLKEAEIKEEEEEVEKKQKKEKRETGKAMVPHSSMFIFSTTNPIRRACHYIVSLRYFEMCILLVIAASSIALAAEDPVLTNSERNKVLRYFDYVFTGVFTFEMVIKMIDQGLILQDGSYFRDLWNILDFVVVVGALVAFALA</sequence>
<dbReference type="FunFam" id="1.20.120.350:FF:000015">
    <property type="entry name" value="Voltage-dependent N-type calcium channel subunit alpha"/>
    <property type="match status" value="1"/>
</dbReference>
<evidence type="ECO:0000313" key="19">
    <source>
        <dbReference type="Proteomes" id="UP000245341"/>
    </source>
</evidence>
<comment type="function">
    <text evidence="15">Voltage-sensitive calcium channels (VSCC) mediate the entry of calcium ions into excitable cells and are also involved in a variety of calcium-dependent processes, including muscle contraction, hormone or neurotransmitter release, gene expression, cell motility, cell division and cell death. The isoform alpha-1E gives rise to R-type calcium currents.</text>
</comment>
<keyword evidence="11" id="KW-1015">Disulfide bond</keyword>
<feature type="transmembrane region" description="Helical" evidence="17">
    <location>
        <begin position="202"/>
        <end position="223"/>
    </location>
</feature>
<evidence type="ECO:0000256" key="14">
    <source>
        <dbReference type="PIRSR" id="PIRSR602077-1"/>
    </source>
</evidence>
<dbReference type="Gene3D" id="1.10.287.70">
    <property type="match status" value="1"/>
</dbReference>
<keyword evidence="8 17" id="KW-1133">Transmembrane helix</keyword>
<dbReference type="GeneID" id="115943239"/>
<evidence type="ECO:0000256" key="13">
    <source>
        <dbReference type="ARBA" id="ARBA00036634"/>
    </source>
</evidence>
<reference evidence="20" key="1">
    <citation type="submission" date="2025-08" db="UniProtKB">
        <authorList>
            <consortium name="RefSeq"/>
        </authorList>
    </citation>
    <scope>IDENTIFICATION</scope>
    <source>
        <tissue evidence="20">Liver</tissue>
    </source>
</reference>
<feature type="compositionally biased region" description="Basic and acidic residues" evidence="16">
    <location>
        <begin position="437"/>
        <end position="459"/>
    </location>
</feature>
<comment type="similarity">
    <text evidence="15">Belongs to the calcium channel alpha-1 subunit (TC 1.A.1.11) family.</text>
</comment>
<keyword evidence="19" id="KW-1185">Reference proteome</keyword>